<feature type="domain" description="Sushi" evidence="29">
    <location>
        <begin position="1375"/>
        <end position="1438"/>
    </location>
</feature>
<name>A0AA89C312_PINIB</name>
<evidence type="ECO:0000256" key="17">
    <source>
        <dbReference type="ARBA" id="ARBA00023157"/>
    </source>
</evidence>
<feature type="domain" description="Sushi" evidence="29">
    <location>
        <begin position="5388"/>
        <end position="5453"/>
    </location>
</feature>
<feature type="disulfide bond" evidence="20">
    <location>
        <begin position="2151"/>
        <end position="2160"/>
    </location>
</feature>
<feature type="transmembrane region" description="Helical" evidence="23">
    <location>
        <begin position="136"/>
        <end position="160"/>
    </location>
</feature>
<feature type="disulfide bond" evidence="20">
    <location>
        <begin position="2711"/>
        <end position="2720"/>
    </location>
</feature>
<evidence type="ECO:0000256" key="15">
    <source>
        <dbReference type="ARBA" id="ARBA00023098"/>
    </source>
</evidence>
<feature type="disulfide bond" evidence="20">
    <location>
        <begin position="2112"/>
        <end position="2121"/>
    </location>
</feature>
<feature type="domain" description="EGF-like" evidence="25">
    <location>
        <begin position="2567"/>
        <end position="2603"/>
    </location>
</feature>
<dbReference type="GO" id="GO:0005615">
    <property type="term" value="C:extracellular space"/>
    <property type="evidence" value="ECO:0007669"/>
    <property type="project" value="TreeGrafter"/>
</dbReference>
<dbReference type="InterPro" id="IPR000152">
    <property type="entry name" value="EGF-type_Asp/Asn_hydroxyl_site"/>
</dbReference>
<dbReference type="PANTHER" id="PTHR24046:SF5">
    <property type="entry name" value="EGF-LIKE DOMAIN-CONTAINING PROTEIN"/>
    <property type="match status" value="1"/>
</dbReference>
<dbReference type="FunFam" id="2.10.25.10:FF:000173">
    <property type="entry name" value="Neurogenic locus notch protein 2"/>
    <property type="match status" value="1"/>
</dbReference>
<evidence type="ECO:0000256" key="13">
    <source>
        <dbReference type="ARBA" id="ARBA00022919"/>
    </source>
</evidence>
<evidence type="ECO:0000256" key="5">
    <source>
        <dbReference type="ARBA" id="ARBA00022475"/>
    </source>
</evidence>
<evidence type="ECO:0000256" key="11">
    <source>
        <dbReference type="ARBA" id="ARBA00022737"/>
    </source>
</evidence>
<feature type="domain" description="Sushi" evidence="29">
    <location>
        <begin position="5258"/>
        <end position="5317"/>
    </location>
</feature>
<dbReference type="SMART" id="SM00179">
    <property type="entry name" value="EGF_CA"/>
    <property type="match status" value="16"/>
</dbReference>
<dbReference type="InterPro" id="IPR002172">
    <property type="entry name" value="LDrepeatLR_classA_rpt"/>
</dbReference>
<dbReference type="PROSITE" id="PS01180">
    <property type="entry name" value="CUB"/>
    <property type="match status" value="4"/>
</dbReference>
<keyword evidence="18" id="KW-0325">Glycoprotein</keyword>
<feature type="domain" description="EGF-like" evidence="25">
    <location>
        <begin position="2605"/>
        <end position="2641"/>
    </location>
</feature>
<evidence type="ECO:0000259" key="24">
    <source>
        <dbReference type="PROSITE" id="PS01180"/>
    </source>
</evidence>
<feature type="transmembrane region" description="Helical" evidence="23">
    <location>
        <begin position="4254"/>
        <end position="4279"/>
    </location>
</feature>
<dbReference type="InterPro" id="IPR036055">
    <property type="entry name" value="LDL_receptor-like_sf"/>
</dbReference>
<feature type="disulfide bond" evidence="22">
    <location>
        <begin position="5288"/>
        <end position="5315"/>
    </location>
</feature>
<evidence type="ECO:0000256" key="22">
    <source>
        <dbReference type="PROSITE-ProRule" id="PRU00302"/>
    </source>
</evidence>
<evidence type="ECO:0000256" key="14">
    <source>
        <dbReference type="ARBA" id="ARBA00022989"/>
    </source>
</evidence>
<keyword evidence="32" id="KW-1185">Reference proteome</keyword>
<dbReference type="InterPro" id="IPR026823">
    <property type="entry name" value="cEGF"/>
</dbReference>
<dbReference type="FunFam" id="2.10.25.10:FF:000122">
    <property type="entry name" value="Protein crumbs homolog 2"/>
    <property type="match status" value="1"/>
</dbReference>
<dbReference type="PROSITE" id="PS50041">
    <property type="entry name" value="C_TYPE_LECTIN_2"/>
    <property type="match status" value="2"/>
</dbReference>
<feature type="disulfide bond" evidence="21">
    <location>
        <begin position="4517"/>
        <end position="4535"/>
    </location>
</feature>
<evidence type="ECO:0000259" key="28">
    <source>
        <dbReference type="PROSITE" id="PS50825"/>
    </source>
</evidence>
<dbReference type="EMBL" id="VSWD01000005">
    <property type="protein sequence ID" value="KAK3103966.1"/>
    <property type="molecule type" value="Genomic_DNA"/>
</dbReference>
<dbReference type="Pfam" id="PF07699">
    <property type="entry name" value="Ephrin_rec_like"/>
    <property type="match status" value="17"/>
</dbReference>
<dbReference type="SMART" id="SM01411">
    <property type="entry name" value="Ephrin_rec_like"/>
    <property type="match status" value="19"/>
</dbReference>
<feature type="disulfide bond" evidence="19">
    <location>
        <begin position="772"/>
        <end position="799"/>
    </location>
</feature>
<dbReference type="InterPro" id="IPR016186">
    <property type="entry name" value="C-type_lectin-like/link_sf"/>
</dbReference>
<dbReference type="PROSITE" id="PS01187">
    <property type="entry name" value="EGF_CA"/>
    <property type="match status" value="4"/>
</dbReference>
<keyword evidence="6" id="KW-0964">Secreted</keyword>
<feature type="domain" description="CUB" evidence="24">
    <location>
        <begin position="772"/>
        <end position="889"/>
    </location>
</feature>
<dbReference type="Pfam" id="PF00057">
    <property type="entry name" value="Ldl_recept_a"/>
    <property type="match status" value="1"/>
</dbReference>
<dbReference type="SMART" id="SM00181">
    <property type="entry name" value="EGF"/>
    <property type="match status" value="25"/>
</dbReference>
<dbReference type="InterPro" id="IPR000742">
    <property type="entry name" value="EGF"/>
</dbReference>
<dbReference type="Gene3D" id="2.10.70.10">
    <property type="entry name" value="Complement Module, domain 1"/>
    <property type="match status" value="12"/>
</dbReference>
<feature type="disulfide bond" evidence="22">
    <location>
        <begin position="5017"/>
        <end position="5060"/>
    </location>
</feature>
<dbReference type="InterPro" id="IPR013761">
    <property type="entry name" value="SAM/pointed_sf"/>
</dbReference>
<feature type="disulfide bond" evidence="20">
    <location>
        <begin position="4228"/>
        <end position="4237"/>
    </location>
</feature>
<dbReference type="SUPFAM" id="SSF57184">
    <property type="entry name" value="Growth factor receptor domain"/>
    <property type="match status" value="6"/>
</dbReference>
<evidence type="ECO:0000256" key="18">
    <source>
        <dbReference type="ARBA" id="ARBA00023180"/>
    </source>
</evidence>
<keyword evidence="13" id="KW-0746">Sphingolipid metabolism</keyword>
<dbReference type="SMART" id="SM00192">
    <property type="entry name" value="LDLa"/>
    <property type="match status" value="1"/>
</dbReference>
<feature type="domain" description="EGF-like" evidence="25">
    <location>
        <begin position="2202"/>
        <end position="2238"/>
    </location>
</feature>
<dbReference type="CDD" id="cd00112">
    <property type="entry name" value="LDLa"/>
    <property type="match status" value="1"/>
</dbReference>
<feature type="domain" description="CUB" evidence="24">
    <location>
        <begin position="525"/>
        <end position="636"/>
    </location>
</feature>
<dbReference type="CDD" id="cd00033">
    <property type="entry name" value="CCP"/>
    <property type="match status" value="5"/>
</dbReference>
<evidence type="ECO:0000259" key="26">
    <source>
        <dbReference type="PROSITE" id="PS50041"/>
    </source>
</evidence>
<evidence type="ECO:0000256" key="10">
    <source>
        <dbReference type="ARBA" id="ARBA00022729"/>
    </source>
</evidence>
<dbReference type="FunFam" id="2.10.25.10:FF:000119">
    <property type="entry name" value="vitamin K-dependent protein S"/>
    <property type="match status" value="1"/>
</dbReference>
<dbReference type="Pfam" id="PF00084">
    <property type="entry name" value="Sushi"/>
    <property type="match status" value="8"/>
</dbReference>
<dbReference type="InterPro" id="IPR003609">
    <property type="entry name" value="Pan_app"/>
</dbReference>
<dbReference type="PROSITE" id="PS50825">
    <property type="entry name" value="HYR"/>
    <property type="match status" value="2"/>
</dbReference>
<evidence type="ECO:0000256" key="4">
    <source>
        <dbReference type="ARBA" id="ARBA00005441"/>
    </source>
</evidence>
<comment type="subcellular location">
    <subcellularLocation>
        <location evidence="2">Cell membrane</location>
        <topology evidence="2">Single-pass type I membrane protein</topology>
    </subcellularLocation>
    <subcellularLocation>
        <location evidence="1">Membrane</location>
        <topology evidence="1">Multi-pass membrane protein</topology>
    </subcellularLocation>
    <subcellularLocation>
        <location evidence="3">Secreted</location>
    </subcellularLocation>
</comment>
<dbReference type="Gene3D" id="3.10.100.10">
    <property type="entry name" value="Mannose-Binding Protein A, subunit A"/>
    <property type="match status" value="2"/>
</dbReference>
<evidence type="ECO:0000256" key="20">
    <source>
        <dbReference type="PROSITE-ProRule" id="PRU00076"/>
    </source>
</evidence>
<feature type="disulfide bond" evidence="20">
    <location>
        <begin position="2536"/>
        <end position="2553"/>
    </location>
</feature>
<evidence type="ECO:0000259" key="30">
    <source>
        <dbReference type="PROSITE" id="PS50948"/>
    </source>
</evidence>
<evidence type="ECO:0000256" key="16">
    <source>
        <dbReference type="ARBA" id="ARBA00023136"/>
    </source>
</evidence>
<dbReference type="FunFam" id="2.10.25.10:FF:000472">
    <property type="entry name" value="Uncharacterized protein, isoform A"/>
    <property type="match status" value="2"/>
</dbReference>
<feature type="domain" description="EGF-like" evidence="25">
    <location>
        <begin position="2491"/>
        <end position="2527"/>
    </location>
</feature>
<dbReference type="InterPro" id="IPR001304">
    <property type="entry name" value="C-type_lectin-like"/>
</dbReference>
<feature type="transmembrane region" description="Helical" evidence="23">
    <location>
        <begin position="307"/>
        <end position="327"/>
    </location>
</feature>
<dbReference type="PANTHER" id="PTHR24046">
    <property type="entry name" value="SIGNAL PEPTIDE, CUB AND EGF-LIKE DOMAIN-CONTAINING"/>
    <property type="match status" value="1"/>
</dbReference>
<keyword evidence="17 20" id="KW-1015">Disulfide bond</keyword>
<feature type="disulfide bond" evidence="19">
    <location>
        <begin position="4780"/>
        <end position="4807"/>
    </location>
</feature>
<dbReference type="Pfam" id="PF00536">
    <property type="entry name" value="SAM_1"/>
    <property type="match status" value="1"/>
</dbReference>
<feature type="disulfide bond" evidence="21">
    <location>
        <begin position="4510"/>
        <end position="4522"/>
    </location>
</feature>
<dbReference type="InterPro" id="IPR009030">
    <property type="entry name" value="Growth_fac_rcpt_cys_sf"/>
</dbReference>
<dbReference type="Gene3D" id="1.10.150.50">
    <property type="entry name" value="Transcription Factor, Ets-1"/>
    <property type="match status" value="1"/>
</dbReference>
<sequence>MDTQSWTCSDVGAWLEDNGLQQYKKCFCQQHKIDGKVLLSLTEDDLRQSPLEIKVLGDIKRLMRLIRGLQSSDVRSSSIQSVQRNRLSSNISTKGIDLLEKLDKKDSDIGEGEIQAAEEILECAKKRKSQNLDPEIYKTVLSFIYAYAVFLFTSFIMVVVHDRVPDMEKHPPLPDIFLDNVPFIPWAFKAAEIIGVFLLAVWVVVLVFHKHRFILMRRMFSLLGTLFLLRCVCMLITSLSVPGKHLKCEGKLYPDLHSKLQRTIEVWTGMGMSISGVRTCGDYMFSGHTCCITCFNFFITEYTPRHIPFLHTTTWIANFFGLFFILAAHEHYSLDVFVAFYLTSRLFLYYHTLASSRSLLGKEKKRTRIWFPLFMFFESKCDGRVPNEYEWPLPSVSSIKSKLFHTKTKKKSRYGSMLVEVHDYLSNEEIGMFGYQRSASKFWIGICMSRINANNDAFSTTWNMRTPATIYEGYYHNNMPDLTKGDCMYVERSNDYPTYKWVVGKCKEKMAFICQRPSCPTASRCRQEFTMSSGTILSPNYPQPYDSAKVCTWTIITPEGTNVFLQFNSFNTEENNDIVDILIGGRTETTSRSIARISGSSPSMSRFRSYNNYMIVRLQSDQQTQYSGFNATFTSLNDNYPEATYLTAISTPQNLEPPLFQSTGANSYLGNKDYVWVLTAQERRKIITIERLMIDLAMGDEIDIHDGDSPSAPIIARYRAHNNDNVMWTMHTTQSPHGPRFVFSTDYKMYIIMRTASSTSGRGFRFNYWQGCDVTYTQEYGEIFSPGYGVVNYANNQECTWTINIASGKAFSLQFDAGFQLQDNYDFLQVFKAATNSSGVPAHPVTNGFTTVSLASSNPIKSDNGKMFLRFKTGAVTNAKGFRALYSVDCPNPSFSAYTSKSSATSNSYLVNFEVSCLSGYSFRTDEFMSARVRMECMLGGNWLSANKTRTIPSCLPNYCGLPSTVANAYISASSGVEYNNYATYTCYQGYRLIGNANITCLASGQWSIGPTCQAASCPQAGDIVNGQRTVKSGDLTSYASIVQYNCNEGFELVGVPILFCQSNGTWTSMLPTCRPLKCPLPMVMHGTLSQSTMPDVGQSVTVSCDTGYQIVGNAVMNCLANETFDAVPMCNDIDECQPLAGCAQRCHNTEGSYTCSCNDGYTLNSDGRNCDDINECNVDNGGCDQVCTNNVGAYTCSCNEAGYILFSQDGTSGYNIQTNVETGLRVNDTLHLNHTCVRVSCPTPITVADASLMSQRTTHRYQDTISYFCNLGYVRTSGSEDFTCGSDGQWSPSQTSNILVCSGATCPAENWQSQSLVNSPQSVVPNTAVNYLDYVNITCNVQGRGTFVKQRQCLYDKPTNSYKLYGDEYECGVIDCGSPGQEPNTNYPLPAQTTYGNTFTYTCAALMALSGNSSLGNSLVTCMANGNWDFGSLQCLGSSCPDPGYPNGGYQVATSYAKNSIVTFGCNRTGYELTFTEGLECIVNQAGNGLEWNNTNRPQCVDTQNPSVSNCESDRSVIPFSRVALSTPFVGDNTGIKTESYSPVSANTTLTVEKTSVTVTYTVQDFENLADSCTTTFSVTDNVPPTVTCPDSRVEYVSGSGTRDITTVTPANVVASDTTPEGAGTRPTVVVNPPNIVVSTGNIDQFFNVQVQATDSAGLQDTCSFQILIRADPCSEISLPTPANGLKNCSATNNGHVCDLGCLNGFVSYNNPNQDVVTVTCTTGNPWPTVIPACTPLSVQAEYQQVYTVSYSSPTNQILNQACLATYEAQMRIDIPTDEVTAVNTCRPSTGATLVDILQNEVQATFISNSQIDIRFTVKFQPSSSAEGCGNLMETLVSARTLSLMSLTTNNCTEITGSWSNTQNQLQEGSICSSNRKEATIDNVKWCLDCPLGMYSTGSAQCSLCPKGTYKSVVGQQECTPCNPGLSTHDEGSISSNACRSQCSSGTYSKDLATGLPPCFQCAKNSYSFNSTTCQSCDPDTITLNTGSFSSTSCLAQCQPGTFSHNGHIPCTSCPANYQSQAGQTGCQKCASNSRSTAGSSSCTVINGTAECVGRCQNGAQCVVQDHQVQCLCTAGYYGSQCNIQVDNCLSRPCYNGGVCVNGVNSYTCNCPTGITGSQCEVDMVNECDSAPCKNGGMCVNQIGSFKCLCIAGFSGITCESQQNICVQQPCSNGARCISLDNVRRRCECLDGYEGVSCQTNINECSSNPCLYGGSCVDLVNGYRCDCAEGYGGSRCETRVNPCSLGRCQNGQCVDDYTLDNFRCVCNPGYAYGRICQYEITMAMGISGANPFQTPSANNASECRSHCERNTFCAHFTYNATSMLCHLYGTSSSLNPIQETGTDMYTRRCIDPDDDYFTPWYSVDMPNGGDDTERRSDLINLGLNVCNGTRPVAAECRKKGSEMMSSQTGDSFSLACSVDGLVCQHLNNNPCEDYEVRYKCPVADVFEGSTCSQKQYCTDSTCQRGTCNNIFGGFTCTCPFGYSGSKCQHNFDDCTVTQCQNGATCRDGFGQAFCDCLPGFGGLLCQNNLNDCGNCTPSNTLDCNDHINDFTCNCQPGFTGKKCSEDIDECASNPCLHGGSCDNLRNGFRCNCKDGWTGDRCQDIVSQCQVNSCVQDATCQNLFNKFYCNCANNTYGERCENSPNICQDVGPCLNGATCSGSRSEAITCACPNNNYRGDGCETMVDHCAASDKCKNGGTCTNNVPGFTCSCPNGYTGTTCETNINDCVGVTCPGAGSTCIDMINQRYCRCALGKTGDACNRDVDTNYDMYFYLPQRNGYASLPYPIKLMGSAWSVSMWVRFYESSMTGTFFTMFTTPSANSLAGTQKFFSLDNQGLKIFHPTASQRAINHETITVNDGRWHYVVVTWNKNEGFDLILDSVRQGQLRDFTEYMGSDLDLNIWISLGAEYGSNMMIMESRGFRGYLSQLNVYNRQLDFVNEIPLIYDTPRRTFSGLILVWNEFIYHLGVQPIYPSYASKDGCAGNIAGNICNQNQDKAAPVYRNCPSDIYILNRDRLTTVTWPSPVVEGASSEKKRFNSGETFPHGMFINTYEARDASNNAAFCSFTIYVMSDNCTQPDNPYVGTQTCERGNYPHIGCTIGCQDSTRQIDRETPNIYTCGPTGSWYPLQRNRKLRYPACGLTAGPATKRIKITLLYPKVTTANCGGINDTLQIKVREAILTIRNTWSSIICRQPNCTDVIIVINCQTSNTGRRKRQASVTSVDITIPEADATWRRNNPTEELTAEEAITRHVLEEGLFDFSLVIPNAELDPNGFELESTSICPEPQTALNGYCVFCGAGNFYNSVTKICEDCAIGSYQSLDNQTSCVSCDPGKTTETTGTFTSAGCKTSCPVGSYFDNALNRCELCAVGYYQNMTGQFYCDPCPAGKTTRDPGSNSSAACNDDCPSGQELTPTGSCQPCPVGTYRTQGAQTVCESCPSNLTTPSTGSKTINNCSLISCLAGNYRSGDSPGTCVPCPIGTYQDQKWQTSCNNCSSSQPDRYRTDQTGSVSVNQCKFFCPSGYGDIGNSCEICAIGFYKNNTRNYYGPCVPCPGNRRTPSRGSTSESECTIYRCPPGYKPNATSDGCDPCPYGTFQSLPDQENCVSCNGGFSTREVAATTSSQCQKFCEDGQEVDSFGTCINCTVGYYKTNTDFKFNNCTMCPTNYVTPSIKSISVNNCTVRACLAGSRRNGDDSGCIGCERGTYQEMPYKQTCSSCGNQQSTRQANSTQASDCEAYCLSGEEKASGGQCTVCPVGYFKDNNVDVFSMCTVCPDARFITANNGSTSQSDCTVANCSAGNYRDTTTNTCKVCAKGTYQPDKWQTSCVQCPTDKTTSGTGATDSADCQLECPPGKEDINGTCEPCPKGYYKVQAAAARCDECPVNTTTSGTGSIQQSDCSVGGCHPGYFLNASLNNCFRCPYDTYQPMKWQTTCDSCQNNYVTLYTGSVANSDCVVECSSGSEYDTVTGNCKLCQRGYYRDQAIRTDITCQMCPLDKITPGTGGTSSSDCSQANCTQPGYYRNPITNTCTLCPEGTYNSDKWQDSCASCGSSFTTNGTGKMVQSDCIRDCPSGSFPDGSNTCRNCARGFYRDRGDGLFPCRPCPSGYTTVGEGATSSANCSITACGIGERFVNGACVPCQRNYYQNLANQRDCIPCGFGKYTDNEGSTSIAQCKTFCVDTNICHTNAACTATADNMTCTCNTDWRGDGYNCTHLCDLGYCVRGSCRKSPLSCSCPEGYTGDRCEAAVDRSAQSSRLNETIVIASVSAAAFLMLIIIIIVCCVAMARRSKKAKPPMAYNDMGPIIEKPVFAPTGYSLYDNRSMRSMSPSRVGTMNRHGMSQVPELTFDNQAYQGPDVPLSCPSGWTISDVYCHKVFTNPVTWLNANSICKRDGGHLVQPRDELANSDIGGLVASQNVGEYWIGLLVQGVKNVSSRSIQQSQLLQNVHGVNMSNMEWWEARWADGTDATLFEAFWDMSQPNTTAGDCVYTTKTQGGMYRWGVDSCQTKKAFVCQRPTCSQGAFHCHDGTCVNQKYVCDGEASCQDGSDEMDCPGQCRYIVRGGNGKIQSPNYPFEYGDNTKCSWVIEGPQGSNIRLQFLEFNTEKHDDLVTLLVGGRTPLTSTFVTRLSGEMTGHSVTYSSYNNFFTVVFSSDVGVNGRGFQANWTAVTTLESSSVQNVIARSSYQEITSPLYNQDYMYGEDVFWIIKPEHARNIITIKPSDTDIHDGDLIIIRDSTNIYGPILGMYTSTGGPDYIISTCGLHVTYSTLSKYRSERKRGFKLLYREGCDITVTEDKGVIFSPGYGVVNYENYQNCSWTIDLPVSRRVTVIFDDSFDVEEGYDYLQLYEGVDSSGPPLHPGMGFTGTTAPPPVSSSSGKMFINLKTDSIRSRKGYQGKFSIGCPDPNFNQYTIVTPSIVHYDFGVVLNVSCQTGYEFTSEELLRSDGTPEDYITVECLYGGSWNLNIVDSLHLLSMVTYLLQLEPFIPVLSSINVWMDLQLQGSDVISCKADGSWDSPPLCINVNCPLPPGISDGIYTIQEGTGSDFASSLLYSCNTGYQISGAPVLFCLPNGTWSAPGPTCIKLQCYVPTLTNGHITMSGRGNVSGSYVNYQDQVQLTCNGGYQASDSSFLVCSGQQTLHVTGSPSVLADQLTCIDIDECSRTHGCNVTTEDCKNTEGSYTCECKTGFYHNLTTTACEDVDECESNNGGCDSECINTLGSYTCGCSALTGHTLYITNGTENLYIPSTETGGRVGDKYHIGHTCVKVSCSIPPTLQNGFILNRQLYYHYGDEILYRCNHGYMLQGNRKLQCQSTGLWDNSFPSCQVASCPQDDSSFLSGLLNPPILSTTSDVQYGSSLELRCSVPGIGTFVKRRYCRYNPFTQQYRLQGDQYECGVIDCGTPENLPGSFTTYTPGQANYYGNQFTVTCQDFYRLHGNSSQGDNIVRCSSNGYWDYGNIRCLPVQCPGIGSPLGGQQRGSGYELGSTRTFICDRPGYTLSNVYPVECVASQDNATLVWNGTVPSCLAVTCLPAYLNRPVNGNLTCEAKVNSTGYECQARCDQGYYFYDTYPNEVFVTECDNDGNWTLPYVPSCVGMLGLFSLVHQM</sequence>
<dbReference type="InterPro" id="IPR001881">
    <property type="entry name" value="EGF-like_Ca-bd_dom"/>
</dbReference>
<dbReference type="SUPFAM" id="SSF47769">
    <property type="entry name" value="SAM/Pointed domain"/>
    <property type="match status" value="1"/>
</dbReference>
<feature type="disulfide bond" evidence="20">
    <location>
        <begin position="1137"/>
        <end position="1147"/>
    </location>
</feature>
<dbReference type="Pfam" id="PF12661">
    <property type="entry name" value="hEGF"/>
    <property type="match status" value="2"/>
</dbReference>
<dbReference type="SUPFAM" id="SSF57414">
    <property type="entry name" value="Hairpin loop containing domain-like"/>
    <property type="match status" value="1"/>
</dbReference>
<dbReference type="InterPro" id="IPR001660">
    <property type="entry name" value="SAM"/>
</dbReference>
<dbReference type="FunFam" id="1.10.150.50:FF:000037">
    <property type="entry name" value="sphingomyelin synthase-related protein 1 isoform X1"/>
    <property type="match status" value="1"/>
</dbReference>
<feature type="disulfide bond" evidence="20">
    <location>
        <begin position="2593"/>
        <end position="2602"/>
    </location>
</feature>
<dbReference type="Pfam" id="PF00008">
    <property type="entry name" value="EGF"/>
    <property type="match status" value="6"/>
</dbReference>
<dbReference type="FunFam" id="2.10.25.10:FF:000391">
    <property type="entry name" value="Weary, isoform C"/>
    <property type="match status" value="1"/>
</dbReference>
<keyword evidence="8" id="KW-0808">Transferase</keyword>
<dbReference type="SMART" id="SM00042">
    <property type="entry name" value="CUB"/>
    <property type="match status" value="6"/>
</dbReference>
<feature type="domain" description="CUB" evidence="24">
    <location>
        <begin position="4544"/>
        <end position="4660"/>
    </location>
</feature>
<protein>
    <submittedName>
        <fullName evidence="31">Uncharacterized protein</fullName>
    </submittedName>
</protein>
<accession>A0AA89C312</accession>
<dbReference type="InterPro" id="IPR035914">
    <property type="entry name" value="Sperma_CUB_dom_sf"/>
</dbReference>
<dbReference type="Pfam" id="PF14360">
    <property type="entry name" value="PAP2_C"/>
    <property type="match status" value="1"/>
</dbReference>
<feature type="disulfide bond" evidence="20">
    <location>
        <begin position="2074"/>
        <end position="2083"/>
    </location>
</feature>
<feature type="disulfide bond" evidence="20">
    <location>
        <begin position="2190"/>
        <end position="2199"/>
    </location>
</feature>
<proteinExistence type="inferred from homology"/>
<feature type="disulfide bond" evidence="20">
    <location>
        <begin position="2244"/>
        <end position="2254"/>
    </location>
</feature>
<feature type="disulfide bond" evidence="20">
    <location>
        <begin position="2228"/>
        <end position="2237"/>
    </location>
</feature>
<dbReference type="GO" id="GO:0006672">
    <property type="term" value="P:ceramide metabolic process"/>
    <property type="evidence" value="ECO:0007669"/>
    <property type="project" value="UniProtKB-ARBA"/>
</dbReference>
<feature type="domain" description="Sushi" evidence="29">
    <location>
        <begin position="888"/>
        <end position="957"/>
    </location>
</feature>
<feature type="domain" description="Sushi" evidence="29">
    <location>
        <begin position="5454"/>
        <end position="5517"/>
    </location>
</feature>
<dbReference type="SMART" id="SM00032">
    <property type="entry name" value="CCP"/>
    <property type="match status" value="15"/>
</dbReference>
<keyword evidence="14 23" id="KW-1133">Transmembrane helix</keyword>
<dbReference type="InterPro" id="IPR013032">
    <property type="entry name" value="EGF-like_CS"/>
</dbReference>
<feature type="domain" description="HYR" evidence="28">
    <location>
        <begin position="2993"/>
        <end position="3070"/>
    </location>
</feature>
<dbReference type="SUPFAM" id="SSF56436">
    <property type="entry name" value="C-type lectin-like"/>
    <property type="match status" value="2"/>
</dbReference>
<feature type="domain" description="EGF-like" evidence="25">
    <location>
        <begin position="1133"/>
        <end position="1172"/>
    </location>
</feature>
<dbReference type="CDD" id="cd00041">
    <property type="entry name" value="CUB"/>
    <property type="match status" value="4"/>
</dbReference>
<feature type="domain" description="EGF-like" evidence="25">
    <location>
        <begin position="2163"/>
        <end position="2200"/>
    </location>
</feature>
<feature type="domain" description="Sushi" evidence="29">
    <location>
        <begin position="1016"/>
        <end position="1076"/>
    </location>
</feature>
<feature type="disulfide bond" evidence="20">
    <location>
        <begin position="2053"/>
        <end position="2063"/>
    </location>
</feature>
<evidence type="ECO:0000256" key="2">
    <source>
        <dbReference type="ARBA" id="ARBA00004251"/>
    </source>
</evidence>
<dbReference type="Pfam" id="PF07645">
    <property type="entry name" value="EGF_CA"/>
    <property type="match status" value="2"/>
</dbReference>
<dbReference type="InterPro" id="IPR016187">
    <property type="entry name" value="CTDL_fold"/>
</dbReference>
<dbReference type="InterPro" id="IPR052071">
    <property type="entry name" value="SCUB_EGF-like_domain"/>
</dbReference>
<dbReference type="InterPro" id="IPR000859">
    <property type="entry name" value="CUB_dom"/>
</dbReference>
<dbReference type="CDD" id="cd00037">
    <property type="entry name" value="CLECT"/>
    <property type="match status" value="2"/>
</dbReference>
<evidence type="ECO:0000256" key="1">
    <source>
        <dbReference type="ARBA" id="ARBA00004141"/>
    </source>
</evidence>
<dbReference type="CDD" id="cd00054">
    <property type="entry name" value="EGF_CA"/>
    <property type="match status" value="10"/>
</dbReference>
<comment type="similarity">
    <text evidence="4">Belongs to the sphingomyelin synthase family.</text>
</comment>
<feature type="disulfide bond" evidence="22">
    <location>
        <begin position="5046"/>
        <end position="5073"/>
    </location>
</feature>
<dbReference type="Gene3D" id="2.60.120.290">
    <property type="entry name" value="Spermadhesin, CUB domain"/>
    <property type="match status" value="6"/>
</dbReference>
<evidence type="ECO:0000256" key="6">
    <source>
        <dbReference type="ARBA" id="ARBA00022525"/>
    </source>
</evidence>
<evidence type="ECO:0000256" key="12">
    <source>
        <dbReference type="ARBA" id="ARBA00022837"/>
    </source>
</evidence>
<organism evidence="31 32">
    <name type="scientific">Pinctada imbricata</name>
    <name type="common">Atlantic pearl-oyster</name>
    <name type="synonym">Pinctada martensii</name>
    <dbReference type="NCBI Taxonomy" id="66713"/>
    <lineage>
        <taxon>Eukaryota</taxon>
        <taxon>Metazoa</taxon>
        <taxon>Spiralia</taxon>
        <taxon>Lophotrochozoa</taxon>
        <taxon>Mollusca</taxon>
        <taxon>Bivalvia</taxon>
        <taxon>Autobranchia</taxon>
        <taxon>Pteriomorphia</taxon>
        <taxon>Pterioida</taxon>
        <taxon>Pterioidea</taxon>
        <taxon>Pteriidae</taxon>
        <taxon>Pinctada</taxon>
    </lineage>
</organism>
<dbReference type="GO" id="GO:0005886">
    <property type="term" value="C:plasma membrane"/>
    <property type="evidence" value="ECO:0007669"/>
    <property type="project" value="UniProtKB-SubCell"/>
</dbReference>
<feature type="disulfide bond" evidence="20">
    <location>
        <begin position="2479"/>
        <end position="2488"/>
    </location>
</feature>
<dbReference type="PROSITE" id="PS50105">
    <property type="entry name" value="SAM_DOMAIN"/>
    <property type="match status" value="1"/>
</dbReference>
<evidence type="ECO:0000259" key="29">
    <source>
        <dbReference type="PROSITE" id="PS50923"/>
    </source>
</evidence>
<feature type="transmembrane region" description="Helical" evidence="23">
    <location>
        <begin position="220"/>
        <end position="241"/>
    </location>
</feature>
<dbReference type="PROSITE" id="PS50923">
    <property type="entry name" value="SUSHI"/>
    <property type="match status" value="12"/>
</dbReference>
<evidence type="ECO:0000256" key="3">
    <source>
        <dbReference type="ARBA" id="ARBA00004613"/>
    </source>
</evidence>
<dbReference type="InterPro" id="IPR035976">
    <property type="entry name" value="Sushi/SCR/CCP_sf"/>
</dbReference>
<feature type="disulfide bond" evidence="20">
    <location>
        <begin position="2750"/>
        <end position="2759"/>
    </location>
</feature>
<feature type="domain" description="SAM" evidence="27">
    <location>
        <begin position="6"/>
        <end position="72"/>
    </location>
</feature>
<evidence type="ECO:0000256" key="7">
    <source>
        <dbReference type="ARBA" id="ARBA00022536"/>
    </source>
</evidence>
<feature type="transmembrane region" description="Helical" evidence="23">
    <location>
        <begin position="334"/>
        <end position="352"/>
    </location>
</feature>
<dbReference type="InterPro" id="IPR000436">
    <property type="entry name" value="Sushi_SCR_CCP_dom"/>
</dbReference>
<evidence type="ECO:0000256" key="8">
    <source>
        <dbReference type="ARBA" id="ARBA00022679"/>
    </source>
</evidence>
<feature type="domain" description="C-type lectin" evidence="26">
    <location>
        <begin position="4361"/>
        <end position="4506"/>
    </location>
</feature>
<comment type="caution">
    <text evidence="31">The sequence shown here is derived from an EMBL/GenBank/DDBJ whole genome shotgun (WGS) entry which is preliminary data.</text>
</comment>
<dbReference type="Pfam" id="PF12662">
    <property type="entry name" value="cEGF"/>
    <property type="match status" value="1"/>
</dbReference>
<dbReference type="SMART" id="SM00473">
    <property type="entry name" value="PAN_AP"/>
    <property type="match status" value="1"/>
</dbReference>
<dbReference type="PROSITE" id="PS00022">
    <property type="entry name" value="EGF_1"/>
    <property type="match status" value="13"/>
</dbReference>
<evidence type="ECO:0000256" key="9">
    <source>
        <dbReference type="ARBA" id="ARBA00022692"/>
    </source>
</evidence>
<feature type="domain" description="EGF-like" evidence="25">
    <location>
        <begin position="2684"/>
        <end position="2721"/>
    </location>
</feature>
<dbReference type="GO" id="GO:0009986">
    <property type="term" value="C:cell surface"/>
    <property type="evidence" value="ECO:0007669"/>
    <property type="project" value="TreeGrafter"/>
</dbReference>
<dbReference type="PROSITE" id="PS01186">
    <property type="entry name" value="EGF_2"/>
    <property type="match status" value="13"/>
</dbReference>
<feature type="domain" description="EGF-like" evidence="25">
    <location>
        <begin position="2529"/>
        <end position="2565"/>
    </location>
</feature>
<feature type="domain" description="EGF-like" evidence="25">
    <location>
        <begin position="2086"/>
        <end position="2122"/>
    </location>
</feature>
<feature type="domain" description="Sushi" evidence="29">
    <location>
        <begin position="958"/>
        <end position="1015"/>
    </location>
</feature>
<keyword evidence="11" id="KW-0677">Repeat</keyword>
<dbReference type="SUPFAM" id="SSF49899">
    <property type="entry name" value="Concanavalin A-like lectins/glucanases"/>
    <property type="match status" value="1"/>
</dbReference>
<keyword evidence="10" id="KW-0732">Signal</keyword>
<dbReference type="Gene3D" id="2.10.50.10">
    <property type="entry name" value="Tumor Necrosis Factor Receptor, subunit A, domain 2"/>
    <property type="match status" value="12"/>
</dbReference>
<keyword evidence="7 20" id="KW-0245">EGF-like domain</keyword>
<keyword evidence="15" id="KW-0443">Lipid metabolism</keyword>
<dbReference type="InterPro" id="IPR018097">
    <property type="entry name" value="EGF_Ca-bd_CS"/>
</dbReference>
<feature type="domain" description="Sushi" evidence="29">
    <location>
        <begin position="5015"/>
        <end position="5075"/>
    </location>
</feature>
<dbReference type="InterPro" id="IPR003410">
    <property type="entry name" value="HYR_dom"/>
</dbReference>
<feature type="disulfide bond" evidence="21">
    <location>
        <begin position="4529"/>
        <end position="4544"/>
    </location>
</feature>
<feature type="domain" description="CUB" evidence="24">
    <location>
        <begin position="4780"/>
        <end position="4893"/>
    </location>
</feature>
<dbReference type="CDD" id="cd09515">
    <property type="entry name" value="SAM_SGMS1-like"/>
    <property type="match status" value="1"/>
</dbReference>
<feature type="disulfide bond" evidence="22">
    <location>
        <begin position="1242"/>
        <end position="1285"/>
    </location>
</feature>
<feature type="disulfide bond" evidence="22">
    <location>
        <begin position="1047"/>
        <end position="1074"/>
    </location>
</feature>
<dbReference type="GO" id="GO:0043604">
    <property type="term" value="P:amide biosynthetic process"/>
    <property type="evidence" value="ECO:0007669"/>
    <property type="project" value="UniProtKB-ARBA"/>
</dbReference>
<dbReference type="GO" id="GO:0016740">
    <property type="term" value="F:transferase activity"/>
    <property type="evidence" value="ECO:0007669"/>
    <property type="project" value="UniProtKB-KW"/>
</dbReference>
<feature type="domain" description="EGF-like" evidence="25">
    <location>
        <begin position="2643"/>
        <end position="2682"/>
    </location>
</feature>
<dbReference type="SMART" id="SM00034">
    <property type="entry name" value="CLECT"/>
    <property type="match status" value="2"/>
</dbReference>
<feature type="domain" description="HYR" evidence="28">
    <location>
        <begin position="1581"/>
        <end position="1672"/>
    </location>
</feature>
<feature type="domain" description="Sushi" evidence="29">
    <location>
        <begin position="1439"/>
        <end position="1503"/>
    </location>
</feature>
<dbReference type="InterPro" id="IPR049883">
    <property type="entry name" value="NOTCH1_EGF-like"/>
</dbReference>
<evidence type="ECO:0000256" key="23">
    <source>
        <dbReference type="SAM" id="Phobius"/>
    </source>
</evidence>
<feature type="domain" description="Apple" evidence="30">
    <location>
        <begin position="2277"/>
        <end position="2350"/>
    </location>
</feature>
<dbReference type="InterPro" id="IPR025749">
    <property type="entry name" value="Sphingomyelin_synth-like_dom"/>
</dbReference>
<feature type="disulfide bond" evidence="20">
    <location>
        <begin position="2517"/>
        <end position="2526"/>
    </location>
</feature>
<gene>
    <name evidence="31" type="ORF">FSP39_023309</name>
</gene>
<comment type="caution">
    <text evidence="20">Lacks conserved residue(s) required for the propagation of feature annotation.</text>
</comment>
<feature type="domain" description="C-type lectin" evidence="26">
    <location>
        <begin position="415"/>
        <end position="515"/>
    </location>
</feature>
<keyword evidence="5" id="KW-1003">Cell membrane</keyword>
<evidence type="ECO:0000313" key="32">
    <source>
        <dbReference type="Proteomes" id="UP001186944"/>
    </source>
</evidence>
<feature type="disulfide bond" evidence="20">
    <location>
        <begin position="2458"/>
        <end position="2468"/>
    </location>
</feature>
<dbReference type="Gene3D" id="2.10.25.10">
    <property type="entry name" value="Laminin"/>
    <property type="match status" value="15"/>
</dbReference>
<dbReference type="SMART" id="SM00454">
    <property type="entry name" value="SAM"/>
    <property type="match status" value="1"/>
</dbReference>
<dbReference type="Proteomes" id="UP001186944">
    <property type="component" value="Unassembled WGS sequence"/>
</dbReference>
<dbReference type="PROSITE" id="PS50026">
    <property type="entry name" value="EGF_3"/>
    <property type="match status" value="16"/>
</dbReference>
<dbReference type="GO" id="GO:0046467">
    <property type="term" value="P:membrane lipid biosynthetic process"/>
    <property type="evidence" value="ECO:0007669"/>
    <property type="project" value="UniProtKB-ARBA"/>
</dbReference>
<feature type="domain" description="EGF-like" evidence="25">
    <location>
        <begin position="2049"/>
        <end position="2084"/>
    </location>
</feature>
<feature type="domain" description="Sushi" evidence="29">
    <location>
        <begin position="1240"/>
        <end position="1304"/>
    </location>
</feature>
<evidence type="ECO:0000313" key="31">
    <source>
        <dbReference type="EMBL" id="KAK3103966.1"/>
    </source>
</evidence>
<dbReference type="GO" id="GO:0005509">
    <property type="term" value="F:calcium ion binding"/>
    <property type="evidence" value="ECO:0007669"/>
    <property type="project" value="InterPro"/>
</dbReference>
<dbReference type="GO" id="GO:0007165">
    <property type="term" value="P:signal transduction"/>
    <property type="evidence" value="ECO:0007669"/>
    <property type="project" value="TreeGrafter"/>
</dbReference>
<dbReference type="SUPFAM" id="SSF57196">
    <property type="entry name" value="EGF/Laminin"/>
    <property type="match status" value="13"/>
</dbReference>
<dbReference type="Gene3D" id="2.60.120.200">
    <property type="match status" value="1"/>
</dbReference>
<feature type="disulfide bond" evidence="20">
    <location>
        <begin position="2631"/>
        <end position="2640"/>
    </location>
</feature>
<feature type="domain" description="EGF-like" evidence="25">
    <location>
        <begin position="2723"/>
        <end position="2760"/>
    </location>
</feature>
<keyword evidence="22" id="KW-0768">Sushi</keyword>
<dbReference type="SUPFAM" id="SSF57535">
    <property type="entry name" value="Complement control module/SCR domain"/>
    <property type="match status" value="11"/>
</dbReference>
<dbReference type="Pfam" id="PF13385">
    <property type="entry name" value="Laminin_G_3"/>
    <property type="match status" value="1"/>
</dbReference>
<keyword evidence="9 23" id="KW-0812">Transmembrane</keyword>
<feature type="domain" description="EGF-like" evidence="25">
    <location>
        <begin position="2240"/>
        <end position="2278"/>
    </location>
</feature>
<dbReference type="FunFam" id="2.10.25.10:FF:000014">
    <property type="entry name" value="Latent-transforming growth factor beta-binding protein 3"/>
    <property type="match status" value="1"/>
</dbReference>
<evidence type="ECO:0000256" key="19">
    <source>
        <dbReference type="PROSITE-ProRule" id="PRU00059"/>
    </source>
</evidence>
<keyword evidence="16 23" id="KW-0472">Membrane</keyword>
<feature type="domain" description="EGF-like" evidence="25">
    <location>
        <begin position="2125"/>
        <end position="2161"/>
    </location>
</feature>
<dbReference type="PROSITE" id="PS50068">
    <property type="entry name" value="LDLRA_2"/>
    <property type="match status" value="1"/>
</dbReference>
<feature type="disulfide bond" evidence="20">
    <location>
        <begin position="2555"/>
        <end position="2564"/>
    </location>
</feature>
<feature type="transmembrane region" description="Helical" evidence="23">
    <location>
        <begin position="183"/>
        <end position="208"/>
    </location>
</feature>
<keyword evidence="12" id="KW-0106">Calcium</keyword>
<feature type="domain" description="Sushi" evidence="29">
    <location>
        <begin position="1077"/>
        <end position="1133"/>
    </location>
</feature>
<evidence type="ECO:0000256" key="21">
    <source>
        <dbReference type="PROSITE-ProRule" id="PRU00124"/>
    </source>
</evidence>
<dbReference type="InterPro" id="IPR013320">
    <property type="entry name" value="ConA-like_dom_sf"/>
</dbReference>
<feature type="domain" description="EGF-like" evidence="25">
    <location>
        <begin position="4210"/>
        <end position="4238"/>
    </location>
</feature>
<evidence type="ECO:0000259" key="25">
    <source>
        <dbReference type="PROSITE" id="PS50026"/>
    </source>
</evidence>
<dbReference type="SUPFAM" id="SSF57424">
    <property type="entry name" value="LDL receptor-like module"/>
    <property type="match status" value="1"/>
</dbReference>
<dbReference type="InterPro" id="IPR011641">
    <property type="entry name" value="Tyr-kin_ephrin_A/B_rcpt-like"/>
</dbReference>
<dbReference type="PROSITE" id="PS00010">
    <property type="entry name" value="ASX_HYDROXYL"/>
    <property type="match status" value="10"/>
</dbReference>
<dbReference type="SUPFAM" id="SSF49854">
    <property type="entry name" value="Spermadhesin, CUB domain"/>
    <property type="match status" value="6"/>
</dbReference>
<dbReference type="PROSITE" id="PS50948">
    <property type="entry name" value="PAN"/>
    <property type="match status" value="1"/>
</dbReference>
<feature type="domain" description="Sushi" evidence="29">
    <location>
        <begin position="5518"/>
        <end position="5585"/>
    </location>
</feature>
<dbReference type="Pfam" id="PF00431">
    <property type="entry name" value="CUB"/>
    <property type="match status" value="4"/>
</dbReference>
<feature type="domain" description="EGF-like" evidence="25">
    <location>
        <begin position="2454"/>
        <end position="2489"/>
    </location>
</feature>
<feature type="disulfide bond" evidence="22">
    <location>
        <begin position="1018"/>
        <end position="1061"/>
    </location>
</feature>
<evidence type="ECO:0000259" key="27">
    <source>
        <dbReference type="PROSITE" id="PS50105"/>
    </source>
</evidence>
<reference evidence="31" key="1">
    <citation type="submission" date="2019-08" db="EMBL/GenBank/DDBJ databases">
        <title>The improved chromosome-level genome for the pearl oyster Pinctada fucata martensii using PacBio sequencing and Hi-C.</title>
        <authorList>
            <person name="Zheng Z."/>
        </authorList>
    </citation>
    <scope>NUCLEOTIDE SEQUENCE</scope>
    <source>
        <strain evidence="31">ZZ-2019</strain>
        <tissue evidence="31">Adductor muscle</tissue>
    </source>
</reference>